<dbReference type="Gene3D" id="3.10.20.30">
    <property type="match status" value="1"/>
</dbReference>
<organism evidence="2 3">
    <name type="scientific">Paenibacillus abyssi</name>
    <dbReference type="NCBI Taxonomy" id="1340531"/>
    <lineage>
        <taxon>Bacteria</taxon>
        <taxon>Bacillati</taxon>
        <taxon>Bacillota</taxon>
        <taxon>Bacilli</taxon>
        <taxon>Bacillales</taxon>
        <taxon>Paenibacillaceae</taxon>
        <taxon>Paenibacillus</taxon>
    </lineage>
</organism>
<dbReference type="InterPro" id="IPR001041">
    <property type="entry name" value="2Fe-2S_ferredoxin-type"/>
</dbReference>
<gene>
    <name evidence="2" type="ORF">GCM10010916_01480</name>
</gene>
<dbReference type="GO" id="GO:0051536">
    <property type="term" value="F:iron-sulfur cluster binding"/>
    <property type="evidence" value="ECO:0007669"/>
    <property type="project" value="InterPro"/>
</dbReference>
<proteinExistence type="predicted"/>
<evidence type="ECO:0000259" key="1">
    <source>
        <dbReference type="PROSITE" id="PS51085"/>
    </source>
</evidence>
<evidence type="ECO:0000313" key="2">
    <source>
        <dbReference type="EMBL" id="GGF87873.1"/>
    </source>
</evidence>
<dbReference type="AlphaFoldDB" id="A0A917CGL0"/>
<reference evidence="2" key="1">
    <citation type="journal article" date="2014" name="Int. J. Syst. Evol. Microbiol.">
        <title>Complete genome sequence of Corynebacterium casei LMG S-19264T (=DSM 44701T), isolated from a smear-ripened cheese.</title>
        <authorList>
            <consortium name="US DOE Joint Genome Institute (JGI-PGF)"/>
            <person name="Walter F."/>
            <person name="Albersmeier A."/>
            <person name="Kalinowski J."/>
            <person name="Ruckert C."/>
        </authorList>
    </citation>
    <scope>NUCLEOTIDE SEQUENCE</scope>
    <source>
        <strain evidence="2">CGMCC 1.12987</strain>
    </source>
</reference>
<dbReference type="PROSITE" id="PS51085">
    <property type="entry name" value="2FE2S_FER_2"/>
    <property type="match status" value="1"/>
</dbReference>
<keyword evidence="3" id="KW-1185">Reference proteome</keyword>
<dbReference type="RefSeq" id="WP_188528059.1">
    <property type="nucleotide sequence ID" value="NZ_BMGR01000001.1"/>
</dbReference>
<dbReference type="InterPro" id="IPR036010">
    <property type="entry name" value="2Fe-2S_ferredoxin-like_sf"/>
</dbReference>
<comment type="caution">
    <text evidence="2">The sequence shown here is derived from an EMBL/GenBank/DDBJ whole genome shotgun (WGS) entry which is preliminary data.</text>
</comment>
<evidence type="ECO:0000313" key="3">
    <source>
        <dbReference type="Proteomes" id="UP000644756"/>
    </source>
</evidence>
<dbReference type="Proteomes" id="UP000644756">
    <property type="component" value="Unassembled WGS sequence"/>
</dbReference>
<dbReference type="SUPFAM" id="SSF54292">
    <property type="entry name" value="2Fe-2S ferredoxin-like"/>
    <property type="match status" value="1"/>
</dbReference>
<sequence>MGVEVTFMPEGKKVTVQPGVSVLEAARRAGISIRTRCGGKAGCLMCKVTHCSVGGLSAPRENERRKLAGLESSGLRLACQAKVTGNAAIEVPEDPLRSAVRKQLARQKEQEDELW</sequence>
<reference evidence="2" key="2">
    <citation type="submission" date="2020-09" db="EMBL/GenBank/DDBJ databases">
        <authorList>
            <person name="Sun Q."/>
            <person name="Zhou Y."/>
        </authorList>
    </citation>
    <scope>NUCLEOTIDE SEQUENCE</scope>
    <source>
        <strain evidence="2">CGMCC 1.12987</strain>
    </source>
</reference>
<dbReference type="InterPro" id="IPR012675">
    <property type="entry name" value="Beta-grasp_dom_sf"/>
</dbReference>
<protein>
    <recommendedName>
        <fullName evidence="1">2Fe-2S ferredoxin-type domain-containing protein</fullName>
    </recommendedName>
</protein>
<dbReference type="Pfam" id="PF00111">
    <property type="entry name" value="Fer2"/>
    <property type="match status" value="1"/>
</dbReference>
<accession>A0A917CGL0</accession>
<feature type="domain" description="2Fe-2S ferredoxin-type" evidence="1">
    <location>
        <begin position="3"/>
        <end position="95"/>
    </location>
</feature>
<name>A0A917CGL0_9BACL</name>
<dbReference type="CDD" id="cd00207">
    <property type="entry name" value="fer2"/>
    <property type="match status" value="1"/>
</dbReference>
<dbReference type="EMBL" id="BMGR01000001">
    <property type="protein sequence ID" value="GGF87873.1"/>
    <property type="molecule type" value="Genomic_DNA"/>
</dbReference>